<dbReference type="HAMAP" id="MF_01463_B">
    <property type="entry name" value="SecD_B"/>
    <property type="match status" value="1"/>
</dbReference>
<keyword evidence="7 9" id="KW-0811">Translocation</keyword>
<feature type="transmembrane region" description="Helical" evidence="9">
    <location>
        <begin position="620"/>
        <end position="642"/>
    </location>
</feature>
<dbReference type="PANTHER" id="PTHR30081">
    <property type="entry name" value="PROTEIN-EXPORT MEMBRANE PROTEIN SEC"/>
    <property type="match status" value="1"/>
</dbReference>
<dbReference type="Pfam" id="PF22599">
    <property type="entry name" value="SecDF_P1_head"/>
    <property type="match status" value="1"/>
</dbReference>
<dbReference type="InterPro" id="IPR022813">
    <property type="entry name" value="SecD/SecF_arch_bac"/>
</dbReference>
<feature type="compositionally biased region" description="Basic residues" evidence="11">
    <location>
        <begin position="754"/>
        <end position="764"/>
    </location>
</feature>
<feature type="transmembrane region" description="Helical" evidence="9">
    <location>
        <begin position="676"/>
        <end position="696"/>
    </location>
</feature>
<dbReference type="InterPro" id="IPR048631">
    <property type="entry name" value="SecD_1st"/>
</dbReference>
<feature type="transmembrane region" description="Helical" evidence="9">
    <location>
        <begin position="702"/>
        <end position="726"/>
    </location>
</feature>
<feature type="domain" description="Protein export membrane protein SecD/SecF C-terminal" evidence="12">
    <location>
        <begin position="543"/>
        <end position="728"/>
    </location>
</feature>
<keyword evidence="5 9" id="KW-0653">Protein transport</keyword>
<feature type="transmembrane region" description="Helical" evidence="9">
    <location>
        <begin position="392"/>
        <end position="416"/>
    </location>
</feature>
<dbReference type="Proteomes" id="UP001482154">
    <property type="component" value="Unassembled WGS sequence"/>
</dbReference>
<dbReference type="InterPro" id="IPR054384">
    <property type="entry name" value="SecDF_P1_head"/>
</dbReference>
<keyword evidence="3 9" id="KW-1003">Cell membrane</keyword>
<comment type="similarity">
    <text evidence="9">Belongs to the SecD/SecF family. SecD subfamily.</text>
</comment>
<dbReference type="NCBIfam" id="TIGR01129">
    <property type="entry name" value="secD"/>
    <property type="match status" value="1"/>
</dbReference>
<evidence type="ECO:0000256" key="5">
    <source>
        <dbReference type="ARBA" id="ARBA00022927"/>
    </source>
</evidence>
<keyword evidence="4 9" id="KW-0812">Transmembrane</keyword>
<comment type="subcellular location">
    <subcellularLocation>
        <location evidence="1 9">Cell membrane</location>
        <topology evidence="1 9">Multi-pass membrane protein</topology>
    </subcellularLocation>
</comment>
<feature type="transmembrane region" description="Helical" evidence="9">
    <location>
        <begin position="593"/>
        <end position="614"/>
    </location>
</feature>
<proteinExistence type="inferred from homology"/>
<evidence type="ECO:0000313" key="17">
    <source>
        <dbReference type="Proteomes" id="UP001482154"/>
    </source>
</evidence>
<feature type="domain" description="Membrane transport protein MMPL" evidence="13">
    <location>
        <begin position="270"/>
        <end position="405"/>
    </location>
</feature>
<dbReference type="InterPro" id="IPR048634">
    <property type="entry name" value="SecD_SecF_C"/>
</dbReference>
<feature type="domain" description="SecDF P1 head subdomain" evidence="15">
    <location>
        <begin position="136"/>
        <end position="243"/>
    </location>
</feature>
<feature type="transmembrane region" description="Helical" evidence="9">
    <location>
        <begin position="318"/>
        <end position="339"/>
    </location>
</feature>
<evidence type="ECO:0000256" key="3">
    <source>
        <dbReference type="ARBA" id="ARBA00022475"/>
    </source>
</evidence>
<feature type="transmembrane region" description="Helical" evidence="9">
    <location>
        <begin position="273"/>
        <end position="306"/>
    </location>
</feature>
<dbReference type="InterPro" id="IPR055344">
    <property type="entry name" value="SecD_SecF_C_bact"/>
</dbReference>
<evidence type="ECO:0000259" key="14">
    <source>
        <dbReference type="Pfam" id="PF21760"/>
    </source>
</evidence>
<evidence type="ECO:0000256" key="6">
    <source>
        <dbReference type="ARBA" id="ARBA00022989"/>
    </source>
</evidence>
<dbReference type="EMBL" id="JBBNIN010000016">
    <property type="protein sequence ID" value="MEQ2711586.1"/>
    <property type="molecule type" value="Genomic_DNA"/>
</dbReference>
<evidence type="ECO:0000256" key="4">
    <source>
        <dbReference type="ARBA" id="ARBA00022692"/>
    </source>
</evidence>
<dbReference type="PRINTS" id="PR01755">
    <property type="entry name" value="SECFTRNLCASE"/>
</dbReference>
<keyword evidence="17" id="KW-1185">Reference proteome</keyword>
<evidence type="ECO:0000259" key="12">
    <source>
        <dbReference type="Pfam" id="PF02355"/>
    </source>
</evidence>
<keyword evidence="8 9" id="KW-0472">Membrane</keyword>
<feature type="transmembrane region" description="Helical" evidence="9">
    <location>
        <begin position="360"/>
        <end position="380"/>
    </location>
</feature>
<keyword evidence="2 9" id="KW-0813">Transport</keyword>
<evidence type="ECO:0000256" key="10">
    <source>
        <dbReference type="HAMAP-Rule" id="MF_01464"/>
    </source>
</evidence>
<comment type="caution">
    <text evidence="16">The sequence shown here is derived from an EMBL/GenBank/DDBJ whole genome shotgun (WGS) entry which is preliminary data.</text>
</comment>
<dbReference type="InterPro" id="IPR005791">
    <property type="entry name" value="SecD"/>
</dbReference>
<dbReference type="NCBIfam" id="TIGR00966">
    <property type="entry name" value="transloc_SecF"/>
    <property type="match status" value="1"/>
</dbReference>
<keyword evidence="6 9" id="KW-1133">Transmembrane helix</keyword>
<evidence type="ECO:0000256" key="7">
    <source>
        <dbReference type="ARBA" id="ARBA00023010"/>
    </source>
</evidence>
<evidence type="ECO:0000259" key="13">
    <source>
        <dbReference type="Pfam" id="PF03176"/>
    </source>
</evidence>
<sequence length="764" mass="82712">MKKRNSSGKYIAGLILLIALCVFGVFITTKGITKNKIGRASNIELGLDLAGGVSITYEVDGKNVSDSDMKDTVYKLQKRVEGYSTEAEVYQEGKDRINIEIPGVTDANKILDELGKPGTLSFAVQKQVKVKQNGKTTTQTTLDTILTGQNVKKAKAVTNQNQTTGKKEYLVALEFDSKGTKAFAKATKANIGKPIYIIYDNQVISAPNVQEAITKGECTIDGMESYEAAENLASSIRIGSLPVKLKELRSNVVSAKLGVNAIQTTIKAGIIGFALVCLIMIAFYAVPGIIACVALAIYMLMMLLALNGFNATLTLPGLAGIILGIGMAVDANVIIYARIQEEIGAGKSTGAAIKSGFGKAASAIIDGNVTTLIAVLVLWFKGSGTVKGFAQTLGMSVLISMFTALVISRFLVYAAYHFGLRDKKWYGKPRTIKTRDFVCAGKKYVAVAGVIILVGLAALPMNRSKIGTILNYDLEFSGGTASTITFKDDQKVNDSLEKQIVKAYEKVSKSTSVQSQKVKANNQMVVKSVELNLNQRKQIEKTLKKDYKVKSVTTENISSTISNEMQRDAFISVIISAICMLIYIAIRFKDVKFGSSAIIALLNDVLVVFAAYSIGRLSVGGTFIACMLTIIGYSINSTIVIFDRIRENLKLQTIRTRDDIKALVNQSISSTLVRTINTSLTTFVMVLALFICGVSSLREFALALIVGVIGGAFSSVFLTGPLWYMMKTRMGSDAIKESNGQTSVQPEKITANPNRKKKKKKKRK</sequence>
<evidence type="ECO:0000313" key="16">
    <source>
        <dbReference type="EMBL" id="MEQ2711586.1"/>
    </source>
</evidence>
<gene>
    <name evidence="9" type="primary">secD</name>
    <name evidence="10" type="synonym">secF</name>
    <name evidence="16" type="ORF">AAAU51_10445</name>
</gene>
<organism evidence="16 17">
    <name type="scientific">Anaerostipes amylophilus</name>
    <dbReference type="NCBI Taxonomy" id="2981779"/>
    <lineage>
        <taxon>Bacteria</taxon>
        <taxon>Bacillati</taxon>
        <taxon>Bacillota</taxon>
        <taxon>Clostridia</taxon>
        <taxon>Lachnospirales</taxon>
        <taxon>Lachnospiraceae</taxon>
        <taxon>Anaerostipes</taxon>
    </lineage>
</organism>
<evidence type="ECO:0000259" key="15">
    <source>
        <dbReference type="Pfam" id="PF22599"/>
    </source>
</evidence>
<dbReference type="Gene3D" id="3.30.1360.200">
    <property type="match status" value="1"/>
</dbReference>
<comment type="caution">
    <text evidence="9">Lacks conserved residue(s) required for the propagation of feature annotation.</text>
</comment>
<comment type="similarity">
    <text evidence="10">Belongs to the SecD/SecF family. SecF subfamily.</text>
</comment>
<feature type="domain" description="Protein translocase subunit SecDF P1" evidence="14">
    <location>
        <begin position="71"/>
        <end position="124"/>
    </location>
</feature>
<dbReference type="RefSeq" id="WP_055198332.1">
    <property type="nucleotide sequence ID" value="NZ_JAOQJG010000008.1"/>
</dbReference>
<comment type="subunit">
    <text evidence="10">Forms a complex with SecD. Part of the essential Sec protein translocation apparatus which comprises SecA, SecYEG and auxiliary proteins SecDF. Other proteins may also be involved.</text>
</comment>
<dbReference type="InterPro" id="IPR022645">
    <property type="entry name" value="SecD/SecF_bac"/>
</dbReference>
<comment type="subunit">
    <text evidence="9">Forms a complex with SecF. Part of the essential Sec protein translocation apparatus which comprises SecA, SecYEG and auxiliary proteins SecDF. Other proteins may also be involved.</text>
</comment>
<evidence type="ECO:0000256" key="8">
    <source>
        <dbReference type="ARBA" id="ARBA00023136"/>
    </source>
</evidence>
<dbReference type="InterPro" id="IPR004869">
    <property type="entry name" value="MMPL_dom"/>
</dbReference>
<reference evidence="16 17" key="1">
    <citation type="submission" date="2024-04" db="EMBL/GenBank/DDBJ databases">
        <title>Human intestinal bacterial collection.</title>
        <authorList>
            <person name="Pauvert C."/>
            <person name="Hitch T.C.A."/>
            <person name="Clavel T."/>
        </authorList>
    </citation>
    <scope>NUCLEOTIDE SEQUENCE [LARGE SCALE GENOMIC DNA]</scope>
    <source>
        <strain evidence="16 17">CLA-AA-H249</strain>
    </source>
</reference>
<comment type="function">
    <text evidence="9">Part of the Sec protein translocase complex. Interacts with the SecYEG preprotein conducting channel. SecDF uses the proton motive force (PMF) to complete protein translocation after the ATP-dependent function of SecA.</text>
</comment>
<dbReference type="PANTHER" id="PTHR30081:SF1">
    <property type="entry name" value="PROTEIN TRANSLOCASE SUBUNIT SECD"/>
    <property type="match status" value="1"/>
</dbReference>
<dbReference type="Gene3D" id="1.20.1640.10">
    <property type="entry name" value="Multidrug efflux transporter AcrB transmembrane domain"/>
    <property type="match status" value="2"/>
</dbReference>
<evidence type="ECO:0000256" key="11">
    <source>
        <dbReference type="SAM" id="MobiDB-lite"/>
    </source>
</evidence>
<feature type="region of interest" description="Disordered" evidence="11">
    <location>
        <begin position="735"/>
        <end position="764"/>
    </location>
</feature>
<dbReference type="Gene3D" id="3.30.70.3400">
    <property type="match status" value="1"/>
</dbReference>
<dbReference type="NCBIfam" id="TIGR00916">
    <property type="entry name" value="2A0604s01"/>
    <property type="match status" value="1"/>
</dbReference>
<dbReference type="Pfam" id="PF03176">
    <property type="entry name" value="MMPL"/>
    <property type="match status" value="1"/>
</dbReference>
<feature type="transmembrane region" description="Helical" evidence="9">
    <location>
        <begin position="437"/>
        <end position="459"/>
    </location>
</feature>
<dbReference type="InterPro" id="IPR005665">
    <property type="entry name" value="SecF_bac"/>
</dbReference>
<feature type="transmembrane region" description="Helical" evidence="9">
    <location>
        <begin position="12"/>
        <end position="29"/>
    </location>
</feature>
<protein>
    <recommendedName>
        <fullName evidence="9 10">Multifunctional fusion protein</fullName>
    </recommendedName>
    <domain>
        <recommendedName>
            <fullName evidence="9">Protein translocase subunit SecD</fullName>
        </recommendedName>
    </domain>
    <domain>
        <recommendedName>
            <fullName evidence="10">Protein-export membrane protein SecF</fullName>
        </recommendedName>
    </domain>
</protein>
<dbReference type="Pfam" id="PF21760">
    <property type="entry name" value="SecD_1st"/>
    <property type="match status" value="1"/>
</dbReference>
<accession>A0ABV1IWI7</accession>
<dbReference type="HAMAP" id="MF_01464_B">
    <property type="entry name" value="SecF_B"/>
    <property type="match status" value="1"/>
</dbReference>
<evidence type="ECO:0000256" key="9">
    <source>
        <dbReference type="HAMAP-Rule" id="MF_01463"/>
    </source>
</evidence>
<feature type="transmembrane region" description="Helical" evidence="9">
    <location>
        <begin position="569"/>
        <end position="586"/>
    </location>
</feature>
<evidence type="ECO:0000256" key="1">
    <source>
        <dbReference type="ARBA" id="ARBA00004651"/>
    </source>
</evidence>
<dbReference type="Pfam" id="PF02355">
    <property type="entry name" value="SecD_SecF_C"/>
    <property type="match status" value="1"/>
</dbReference>
<name>A0ABV1IWI7_9FIRM</name>
<dbReference type="SUPFAM" id="SSF82866">
    <property type="entry name" value="Multidrug efflux transporter AcrB transmembrane domain"/>
    <property type="match status" value="2"/>
</dbReference>
<evidence type="ECO:0000256" key="2">
    <source>
        <dbReference type="ARBA" id="ARBA00022448"/>
    </source>
</evidence>